<dbReference type="EMBL" id="CAJNOH010001160">
    <property type="protein sequence ID" value="CAF1183591.1"/>
    <property type="molecule type" value="Genomic_DNA"/>
</dbReference>
<proteinExistence type="predicted"/>
<dbReference type="Proteomes" id="UP000663854">
    <property type="component" value="Unassembled WGS sequence"/>
</dbReference>
<comment type="caution">
    <text evidence="1">The sequence shown here is derived from an EMBL/GenBank/DDBJ whole genome shotgun (WGS) entry which is preliminary data.</text>
</comment>
<dbReference type="AlphaFoldDB" id="A0A814UXM8"/>
<keyword evidence="4" id="KW-1185">Reference proteome</keyword>
<sequence>MYCCSSDTCRAIIEQHLKNDLLKRLDKKDFLNEFNYLETIRDINHQYDEIVLTNSIIDKRIFLEKKSQLNDLCNSLNENLYSKSSENRTPLTADQHFTSNDEHKELLLINI</sequence>
<evidence type="ECO:0000313" key="1">
    <source>
        <dbReference type="EMBL" id="CAF1183591.1"/>
    </source>
</evidence>
<accession>A0A814UXM8</accession>
<organism evidence="1 3">
    <name type="scientific">Rotaria sordida</name>
    <dbReference type="NCBI Taxonomy" id="392033"/>
    <lineage>
        <taxon>Eukaryota</taxon>
        <taxon>Metazoa</taxon>
        <taxon>Spiralia</taxon>
        <taxon>Gnathifera</taxon>
        <taxon>Rotifera</taxon>
        <taxon>Eurotatoria</taxon>
        <taxon>Bdelloidea</taxon>
        <taxon>Philodinida</taxon>
        <taxon>Philodinidae</taxon>
        <taxon>Rotaria</taxon>
    </lineage>
</organism>
<gene>
    <name evidence="2" type="ORF">JXQ802_LOCUS37308</name>
    <name evidence="1" type="ORF">PYM288_LOCUS23943</name>
</gene>
<protein>
    <submittedName>
        <fullName evidence="1">Uncharacterized protein</fullName>
    </submittedName>
</protein>
<dbReference type="EMBL" id="CAJNOL010001983">
    <property type="protein sequence ID" value="CAF1446139.1"/>
    <property type="molecule type" value="Genomic_DNA"/>
</dbReference>
<evidence type="ECO:0000313" key="4">
    <source>
        <dbReference type="Proteomes" id="UP000663870"/>
    </source>
</evidence>
<dbReference type="Proteomes" id="UP000663870">
    <property type="component" value="Unassembled WGS sequence"/>
</dbReference>
<name>A0A814UXM8_9BILA</name>
<reference evidence="1" key="1">
    <citation type="submission" date="2021-02" db="EMBL/GenBank/DDBJ databases">
        <authorList>
            <person name="Nowell W R."/>
        </authorList>
    </citation>
    <scope>NUCLEOTIDE SEQUENCE</scope>
</reference>
<evidence type="ECO:0000313" key="2">
    <source>
        <dbReference type="EMBL" id="CAF1446139.1"/>
    </source>
</evidence>
<evidence type="ECO:0000313" key="3">
    <source>
        <dbReference type="Proteomes" id="UP000663854"/>
    </source>
</evidence>